<sequence length="297" mass="32806">MGRTAFTTDEMPLTTWQQSDVLDVLARRDIGQLFRITQRITGATQTQLGTISGLSQAQVSEIMSGSRKVTSIEVLARIVSGFEIPEPARSTLFLGVRQPEGSSAVRQSAAVASPDPTRQLSDVVAVYPSRSAFSSAHSAHDLFDGAVDIRAMGLSLNMLCHQYSDTGLHELATGGAQLRLLLLDPAGDAIRRREQEEGYQPQFLSGLNEINLGLLRRVRDRLPADRQGNMQLAVYDETVRFNIILIDERLCVVQPYLPQLRGLEAPTLLIERNPRLPGLYTTFDRIFTSAWEGARSL</sequence>
<dbReference type="Pfam" id="PF19319">
    <property type="entry name" value="DUF5919"/>
    <property type="match status" value="1"/>
</dbReference>
<comment type="caution">
    <text evidence="2">The sequence shown here is derived from an EMBL/GenBank/DDBJ whole genome shotgun (WGS) entry which is preliminary data.</text>
</comment>
<keyword evidence="3" id="KW-1185">Reference proteome</keyword>
<evidence type="ECO:0000259" key="1">
    <source>
        <dbReference type="PROSITE" id="PS50943"/>
    </source>
</evidence>
<dbReference type="GO" id="GO:0003677">
    <property type="term" value="F:DNA binding"/>
    <property type="evidence" value="ECO:0007669"/>
    <property type="project" value="InterPro"/>
</dbReference>
<protein>
    <recommendedName>
        <fullName evidence="1">HTH cro/C1-type domain-containing protein</fullName>
    </recommendedName>
</protein>
<dbReference type="Proteomes" id="UP000630887">
    <property type="component" value="Unassembled WGS sequence"/>
</dbReference>
<accession>A0A8J3KU58</accession>
<dbReference type="InterPro" id="IPR010982">
    <property type="entry name" value="Lambda_DNA-bd_dom_sf"/>
</dbReference>
<dbReference type="EMBL" id="BONI01000001">
    <property type="protein sequence ID" value="GIG03489.1"/>
    <property type="molecule type" value="Genomic_DNA"/>
</dbReference>
<reference evidence="2 3" key="1">
    <citation type="submission" date="2021-01" db="EMBL/GenBank/DDBJ databases">
        <title>Whole genome shotgun sequence of Catellatospora coxensis NBRC 107359.</title>
        <authorList>
            <person name="Komaki H."/>
            <person name="Tamura T."/>
        </authorList>
    </citation>
    <scope>NUCLEOTIDE SEQUENCE [LARGE SCALE GENOMIC DNA]</scope>
    <source>
        <strain evidence="2 3">NBRC 107359</strain>
    </source>
</reference>
<organism evidence="2 3">
    <name type="scientific">Catellatospora coxensis</name>
    <dbReference type="NCBI Taxonomy" id="310354"/>
    <lineage>
        <taxon>Bacteria</taxon>
        <taxon>Bacillati</taxon>
        <taxon>Actinomycetota</taxon>
        <taxon>Actinomycetes</taxon>
        <taxon>Micromonosporales</taxon>
        <taxon>Micromonosporaceae</taxon>
        <taxon>Catellatospora</taxon>
    </lineage>
</organism>
<dbReference type="InterPro" id="IPR045697">
    <property type="entry name" value="DUF5919"/>
</dbReference>
<dbReference type="AlphaFoldDB" id="A0A8J3KU58"/>
<dbReference type="Gene3D" id="1.10.260.40">
    <property type="entry name" value="lambda repressor-like DNA-binding domains"/>
    <property type="match status" value="1"/>
</dbReference>
<dbReference type="PROSITE" id="PS50943">
    <property type="entry name" value="HTH_CROC1"/>
    <property type="match status" value="1"/>
</dbReference>
<proteinExistence type="predicted"/>
<evidence type="ECO:0000313" key="2">
    <source>
        <dbReference type="EMBL" id="GIG03489.1"/>
    </source>
</evidence>
<evidence type="ECO:0000313" key="3">
    <source>
        <dbReference type="Proteomes" id="UP000630887"/>
    </source>
</evidence>
<dbReference type="InterPro" id="IPR001387">
    <property type="entry name" value="Cro/C1-type_HTH"/>
</dbReference>
<dbReference type="SUPFAM" id="SSF47413">
    <property type="entry name" value="lambda repressor-like DNA-binding domains"/>
    <property type="match status" value="1"/>
</dbReference>
<feature type="domain" description="HTH cro/C1-type" evidence="1">
    <location>
        <begin position="44"/>
        <end position="90"/>
    </location>
</feature>
<dbReference type="RefSeq" id="WP_203687951.1">
    <property type="nucleotide sequence ID" value="NZ_BAAALC010000068.1"/>
</dbReference>
<dbReference type="CDD" id="cd00093">
    <property type="entry name" value="HTH_XRE"/>
    <property type="match status" value="1"/>
</dbReference>
<gene>
    <name evidence="2" type="ORF">Cco03nite_01890</name>
</gene>
<name>A0A8J3KU58_9ACTN</name>